<evidence type="ECO:0000256" key="1">
    <source>
        <dbReference type="SAM" id="Phobius"/>
    </source>
</evidence>
<dbReference type="AlphaFoldDB" id="A0A2R5GJY1"/>
<keyword evidence="3" id="KW-1185">Reference proteome</keyword>
<proteinExistence type="predicted"/>
<keyword evidence="1" id="KW-1133">Transmembrane helix</keyword>
<dbReference type="OrthoDB" id="441016at2759"/>
<name>A0A2R5GJY1_9STRA</name>
<protein>
    <submittedName>
        <fullName evidence="2">Uncharacterized protein</fullName>
    </submittedName>
</protein>
<comment type="caution">
    <text evidence="2">The sequence shown here is derived from an EMBL/GenBank/DDBJ whole genome shotgun (WGS) entry which is preliminary data.</text>
</comment>
<dbReference type="PANTHER" id="PTHR21377:SF0">
    <property type="entry name" value="PROTEIN FAM210B, MITOCHONDRIAL"/>
    <property type="match status" value="1"/>
</dbReference>
<dbReference type="InParanoid" id="A0A2R5GJY1"/>
<reference evidence="2 3" key="1">
    <citation type="submission" date="2017-12" db="EMBL/GenBank/DDBJ databases">
        <title>Sequencing, de novo assembly and annotation of complete genome of a new Thraustochytrid species, strain FCC1311.</title>
        <authorList>
            <person name="Sedici K."/>
            <person name="Godart F."/>
            <person name="Aiese Cigliano R."/>
            <person name="Sanseverino W."/>
            <person name="Barakat M."/>
            <person name="Ortet P."/>
            <person name="Marechal E."/>
            <person name="Cagnac O."/>
            <person name="Amato A."/>
        </authorList>
    </citation>
    <scope>NUCLEOTIDE SEQUENCE [LARGE SCALE GENOMIC DNA]</scope>
</reference>
<feature type="transmembrane region" description="Helical" evidence="1">
    <location>
        <begin position="112"/>
        <end position="135"/>
    </location>
</feature>
<sequence length="199" mass="21290">MMQRHGPVFLVSWGASWALSGLLVYTAIELNGPETALNIAQSVGLDKLVPLNNMDPTLGNVALALALNEALEIVRFPLVAALTPSITKVVEGRFGASMQRKPGRFSTLMKEHGVFFLIYWSGLWAVTGVGCYVGIKTAGPDAALQALSAIGLDRILPLDSIDPTMGNVALAVAVNEAMEIVRLPFIIATLPLLKRALKR</sequence>
<keyword evidence="1" id="KW-0812">Transmembrane</keyword>
<dbReference type="InterPro" id="IPR045866">
    <property type="entry name" value="FAM210A/B-like"/>
</dbReference>
<dbReference type="GO" id="GO:0005739">
    <property type="term" value="C:mitochondrion"/>
    <property type="evidence" value="ECO:0007669"/>
    <property type="project" value="TreeGrafter"/>
</dbReference>
<dbReference type="Proteomes" id="UP000241890">
    <property type="component" value="Unassembled WGS sequence"/>
</dbReference>
<keyword evidence="1" id="KW-0472">Membrane</keyword>
<gene>
    <name evidence="2" type="ORF">FCC1311_062582</name>
</gene>
<dbReference type="PANTHER" id="PTHR21377">
    <property type="entry name" value="PROTEIN FAM210B, MITOCHONDRIAL"/>
    <property type="match status" value="1"/>
</dbReference>
<evidence type="ECO:0000313" key="3">
    <source>
        <dbReference type="Proteomes" id="UP000241890"/>
    </source>
</evidence>
<feature type="transmembrane region" description="Helical" evidence="1">
    <location>
        <begin position="7"/>
        <end position="28"/>
    </location>
</feature>
<evidence type="ECO:0000313" key="2">
    <source>
        <dbReference type="EMBL" id="GBG30038.1"/>
    </source>
</evidence>
<dbReference type="EMBL" id="BEYU01000070">
    <property type="protein sequence ID" value="GBG30038.1"/>
    <property type="molecule type" value="Genomic_DNA"/>
</dbReference>
<organism evidence="2 3">
    <name type="scientific">Hondaea fermentalgiana</name>
    <dbReference type="NCBI Taxonomy" id="2315210"/>
    <lineage>
        <taxon>Eukaryota</taxon>
        <taxon>Sar</taxon>
        <taxon>Stramenopiles</taxon>
        <taxon>Bigyra</taxon>
        <taxon>Labyrinthulomycetes</taxon>
        <taxon>Thraustochytrida</taxon>
        <taxon>Thraustochytriidae</taxon>
        <taxon>Hondaea</taxon>
    </lineage>
</organism>
<accession>A0A2R5GJY1</accession>